<dbReference type="Proteomes" id="UP000324222">
    <property type="component" value="Unassembled WGS sequence"/>
</dbReference>
<dbReference type="AlphaFoldDB" id="A0A5B7JTP0"/>
<sequence>MLGVDWEGKSGELQRLREARSWRSKSGGGLLFGISGDLFPLLWHNKTPSPSLPPKGRCEAKSLPHSASTVHTRPSLLA</sequence>
<protein>
    <submittedName>
        <fullName evidence="2">Uncharacterized protein</fullName>
    </submittedName>
</protein>
<comment type="caution">
    <text evidence="2">The sequence shown here is derived from an EMBL/GenBank/DDBJ whole genome shotgun (WGS) entry which is preliminary data.</text>
</comment>
<evidence type="ECO:0000313" key="2">
    <source>
        <dbReference type="EMBL" id="MPC96487.1"/>
    </source>
</evidence>
<proteinExistence type="predicted"/>
<keyword evidence="3" id="KW-1185">Reference proteome</keyword>
<dbReference type="EMBL" id="VSRR010106172">
    <property type="protein sequence ID" value="MPC96487.1"/>
    <property type="molecule type" value="Genomic_DNA"/>
</dbReference>
<evidence type="ECO:0000256" key="1">
    <source>
        <dbReference type="SAM" id="MobiDB-lite"/>
    </source>
</evidence>
<organism evidence="2 3">
    <name type="scientific">Portunus trituberculatus</name>
    <name type="common">Swimming crab</name>
    <name type="synonym">Neptunus trituberculatus</name>
    <dbReference type="NCBI Taxonomy" id="210409"/>
    <lineage>
        <taxon>Eukaryota</taxon>
        <taxon>Metazoa</taxon>
        <taxon>Ecdysozoa</taxon>
        <taxon>Arthropoda</taxon>
        <taxon>Crustacea</taxon>
        <taxon>Multicrustacea</taxon>
        <taxon>Malacostraca</taxon>
        <taxon>Eumalacostraca</taxon>
        <taxon>Eucarida</taxon>
        <taxon>Decapoda</taxon>
        <taxon>Pleocyemata</taxon>
        <taxon>Brachyura</taxon>
        <taxon>Eubrachyura</taxon>
        <taxon>Portunoidea</taxon>
        <taxon>Portunidae</taxon>
        <taxon>Portuninae</taxon>
        <taxon>Portunus</taxon>
    </lineage>
</organism>
<name>A0A5B7JTP0_PORTR</name>
<gene>
    <name evidence="2" type="ORF">E2C01_091749</name>
</gene>
<evidence type="ECO:0000313" key="3">
    <source>
        <dbReference type="Proteomes" id="UP000324222"/>
    </source>
</evidence>
<accession>A0A5B7JTP0</accession>
<reference evidence="2 3" key="1">
    <citation type="submission" date="2019-05" db="EMBL/GenBank/DDBJ databases">
        <title>Another draft genome of Portunus trituberculatus and its Hox gene families provides insights of decapod evolution.</title>
        <authorList>
            <person name="Jeong J.-H."/>
            <person name="Song I."/>
            <person name="Kim S."/>
            <person name="Choi T."/>
            <person name="Kim D."/>
            <person name="Ryu S."/>
            <person name="Kim W."/>
        </authorList>
    </citation>
    <scope>NUCLEOTIDE SEQUENCE [LARGE SCALE GENOMIC DNA]</scope>
    <source>
        <tissue evidence="2">Muscle</tissue>
    </source>
</reference>
<feature type="region of interest" description="Disordered" evidence="1">
    <location>
        <begin position="50"/>
        <end position="78"/>
    </location>
</feature>